<name>A0ABU8HBU9_9BACI</name>
<evidence type="ECO:0000313" key="3">
    <source>
        <dbReference type="Proteomes" id="UP001312865"/>
    </source>
</evidence>
<dbReference type="Proteomes" id="UP001312865">
    <property type="component" value="Unassembled WGS sequence"/>
</dbReference>
<gene>
    <name evidence="2" type="ORF">WAK64_06095</name>
</gene>
<feature type="transmembrane region" description="Helical" evidence="1">
    <location>
        <begin position="47"/>
        <end position="73"/>
    </location>
</feature>
<comment type="caution">
    <text evidence="2">The sequence shown here is derived from an EMBL/GenBank/DDBJ whole genome shotgun (WGS) entry which is preliminary data.</text>
</comment>
<evidence type="ECO:0000256" key="1">
    <source>
        <dbReference type="SAM" id="Phobius"/>
    </source>
</evidence>
<accession>A0ABU8HBU9</accession>
<feature type="transmembrane region" description="Helical" evidence="1">
    <location>
        <begin position="127"/>
        <end position="150"/>
    </location>
</feature>
<dbReference type="EMBL" id="JBBAXC010000004">
    <property type="protein sequence ID" value="MEI5906627.1"/>
    <property type="molecule type" value="Genomic_DNA"/>
</dbReference>
<feature type="transmembrane region" description="Helical" evidence="1">
    <location>
        <begin position="94"/>
        <end position="115"/>
    </location>
</feature>
<protein>
    <recommendedName>
        <fullName evidence="4">DUF2975 domain-containing protein</fullName>
    </recommendedName>
</protein>
<keyword evidence="1" id="KW-0472">Membrane</keyword>
<organism evidence="2 3">
    <name type="scientific">Bacillus spongiae</name>
    <dbReference type="NCBI Taxonomy" id="2683610"/>
    <lineage>
        <taxon>Bacteria</taxon>
        <taxon>Bacillati</taxon>
        <taxon>Bacillota</taxon>
        <taxon>Bacilli</taxon>
        <taxon>Bacillales</taxon>
        <taxon>Bacillaceae</taxon>
        <taxon>Bacillus</taxon>
    </lineage>
</organism>
<evidence type="ECO:0000313" key="2">
    <source>
        <dbReference type="EMBL" id="MEI5906627.1"/>
    </source>
</evidence>
<keyword evidence="3" id="KW-1185">Reference proteome</keyword>
<keyword evidence="1" id="KW-1133">Transmembrane helix</keyword>
<proteinExistence type="predicted"/>
<reference evidence="2 3" key="1">
    <citation type="journal article" date="2018" name="J. Microbiol.">
        <title>Bacillus spongiae sp. nov., isolated from sponge of Jeju Island.</title>
        <authorList>
            <person name="Lee G.E."/>
            <person name="Im W.T."/>
            <person name="Park J.S."/>
        </authorList>
    </citation>
    <scope>NUCLEOTIDE SEQUENCE [LARGE SCALE GENOMIC DNA]</scope>
    <source>
        <strain evidence="2 3">135PIL107-10</strain>
    </source>
</reference>
<dbReference type="RefSeq" id="WP_336586064.1">
    <property type="nucleotide sequence ID" value="NZ_JBBAXC010000004.1"/>
</dbReference>
<sequence length="164" mass="18775">MKTSKILLVIIGLWVYIDNLLLTNEAYTLSKYKLFNHTEVLVPSFSTYQFTVILTIPLFIVVLIGMDRFIVVLETMKKKKTPFDLEISSIFNRYGMTILYFGLLKLVISIGGGLLDLYPKNVFTQEIVILVFPVEYLLGFLIMTGIAYILKAGIKIKTENDMFI</sequence>
<evidence type="ECO:0008006" key="4">
    <source>
        <dbReference type="Google" id="ProtNLM"/>
    </source>
</evidence>
<keyword evidence="1" id="KW-0812">Transmembrane</keyword>